<proteinExistence type="predicted"/>
<feature type="signal peptide" evidence="4">
    <location>
        <begin position="1"/>
        <end position="21"/>
    </location>
</feature>
<keyword evidence="7" id="KW-1185">Reference proteome</keyword>
<dbReference type="GO" id="GO:0030335">
    <property type="term" value="P:positive regulation of cell migration"/>
    <property type="evidence" value="ECO:0007669"/>
    <property type="project" value="TreeGrafter"/>
</dbReference>
<dbReference type="InterPro" id="IPR039809">
    <property type="entry name" value="Chemokine_b/g/d"/>
</dbReference>
<sequence length="95" mass="10868">MKISLALLMLLLAAACTGRKAVSFRSPRPTCCPKEMLFRRKIQASRIQEFRYTASSCALKAVLVKLPKLTLCVDPEEKWFQEYLRMQKKPNTSST</sequence>
<dbReference type="InterPro" id="IPR001811">
    <property type="entry name" value="Chemokine_IL8-like_dom"/>
</dbReference>
<feature type="domain" description="Chemokine interleukin-8-like" evidence="5">
    <location>
        <begin position="28"/>
        <end position="87"/>
    </location>
</feature>
<keyword evidence="3 4" id="KW-0732">Signal</keyword>
<dbReference type="PROSITE" id="PS51257">
    <property type="entry name" value="PROKAR_LIPOPROTEIN"/>
    <property type="match status" value="1"/>
</dbReference>
<reference evidence="6 7" key="1">
    <citation type="submission" date="2019-09" db="EMBL/GenBank/DDBJ databases">
        <title>Bird 10,000 Genomes (B10K) Project - Family phase.</title>
        <authorList>
            <person name="Zhang G."/>
        </authorList>
    </citation>
    <scope>NUCLEOTIDE SEQUENCE [LARGE SCALE GENOMIC DNA]</scope>
    <source>
        <strain evidence="6">B10K-DU-029-49</strain>
        <tissue evidence="6">Liver</tissue>
    </source>
</reference>
<dbReference type="GO" id="GO:0061844">
    <property type="term" value="P:antimicrobial humoral immune response mediated by antimicrobial peptide"/>
    <property type="evidence" value="ECO:0007669"/>
    <property type="project" value="TreeGrafter"/>
</dbReference>
<dbReference type="InterPro" id="IPR036048">
    <property type="entry name" value="Interleukin_8-like_sf"/>
</dbReference>
<dbReference type="EMBL" id="VZRN01003565">
    <property type="protein sequence ID" value="NWV79969.1"/>
    <property type="molecule type" value="Genomic_DNA"/>
</dbReference>
<evidence type="ECO:0000313" key="7">
    <source>
        <dbReference type="Proteomes" id="UP000521322"/>
    </source>
</evidence>
<evidence type="ECO:0000256" key="3">
    <source>
        <dbReference type="ARBA" id="ARBA00022729"/>
    </source>
</evidence>
<dbReference type="Proteomes" id="UP000521322">
    <property type="component" value="Unassembled WGS sequence"/>
</dbReference>
<organism evidence="6 7">
    <name type="scientific">Dasyornis broadbenti</name>
    <name type="common">rufous bristle-bird</name>
    <dbReference type="NCBI Taxonomy" id="243059"/>
    <lineage>
        <taxon>Eukaryota</taxon>
        <taxon>Metazoa</taxon>
        <taxon>Chordata</taxon>
        <taxon>Craniata</taxon>
        <taxon>Vertebrata</taxon>
        <taxon>Euteleostomi</taxon>
        <taxon>Archelosauria</taxon>
        <taxon>Archosauria</taxon>
        <taxon>Dinosauria</taxon>
        <taxon>Saurischia</taxon>
        <taxon>Theropoda</taxon>
        <taxon>Coelurosauria</taxon>
        <taxon>Aves</taxon>
        <taxon>Neognathae</taxon>
        <taxon>Neoaves</taxon>
        <taxon>Telluraves</taxon>
        <taxon>Australaves</taxon>
        <taxon>Passeriformes</taxon>
        <taxon>Meliphagoidea</taxon>
        <taxon>Dasyornithidae</taxon>
        <taxon>Dasyornis</taxon>
    </lineage>
</organism>
<feature type="non-terminal residue" evidence="6">
    <location>
        <position position="1"/>
    </location>
</feature>
<feature type="chain" id="PRO_5029469967" evidence="4">
    <location>
        <begin position="22"/>
        <end position="95"/>
    </location>
</feature>
<dbReference type="Pfam" id="PF00048">
    <property type="entry name" value="IL8"/>
    <property type="match status" value="1"/>
</dbReference>
<keyword evidence="2" id="KW-0202">Cytokine</keyword>
<evidence type="ECO:0000259" key="5">
    <source>
        <dbReference type="SMART" id="SM00199"/>
    </source>
</evidence>
<gene>
    <name evidence="6" type="primary">Ccl5_0</name>
    <name evidence="6" type="ORF">DASBRO_R15550</name>
</gene>
<dbReference type="PANTHER" id="PTHR12015">
    <property type="entry name" value="SMALL INDUCIBLE CYTOKINE A"/>
    <property type="match status" value="1"/>
</dbReference>
<accession>A0A7K6HW63</accession>
<evidence type="ECO:0000256" key="1">
    <source>
        <dbReference type="ARBA" id="ARBA00022500"/>
    </source>
</evidence>
<dbReference type="GO" id="GO:0070098">
    <property type="term" value="P:chemokine-mediated signaling pathway"/>
    <property type="evidence" value="ECO:0007669"/>
    <property type="project" value="TreeGrafter"/>
</dbReference>
<keyword evidence="1" id="KW-0145">Chemotaxis</keyword>
<feature type="non-terminal residue" evidence="6">
    <location>
        <position position="95"/>
    </location>
</feature>
<dbReference type="AlphaFoldDB" id="A0A7K6HW63"/>
<dbReference type="PANTHER" id="PTHR12015:SF103">
    <property type="entry name" value="C-C MOTIF CHEMOKINE 4-RELATED"/>
    <property type="match status" value="1"/>
</dbReference>
<name>A0A7K6HW63_9PASS</name>
<comment type="caution">
    <text evidence="6">The sequence shown here is derived from an EMBL/GenBank/DDBJ whole genome shotgun (WGS) entry which is preliminary data.</text>
</comment>
<dbReference type="Gene3D" id="2.40.50.40">
    <property type="match status" value="1"/>
</dbReference>
<evidence type="ECO:0000313" key="6">
    <source>
        <dbReference type="EMBL" id="NWV79969.1"/>
    </source>
</evidence>
<dbReference type="SMART" id="SM00199">
    <property type="entry name" value="SCY"/>
    <property type="match status" value="1"/>
</dbReference>
<evidence type="ECO:0000256" key="2">
    <source>
        <dbReference type="ARBA" id="ARBA00022514"/>
    </source>
</evidence>
<dbReference type="GO" id="GO:0048245">
    <property type="term" value="P:eosinophil chemotaxis"/>
    <property type="evidence" value="ECO:0007669"/>
    <property type="project" value="TreeGrafter"/>
</dbReference>
<dbReference type="GO" id="GO:0006954">
    <property type="term" value="P:inflammatory response"/>
    <property type="evidence" value="ECO:0007669"/>
    <property type="project" value="TreeGrafter"/>
</dbReference>
<dbReference type="GO" id="GO:0048020">
    <property type="term" value="F:CCR chemokine receptor binding"/>
    <property type="evidence" value="ECO:0007669"/>
    <property type="project" value="TreeGrafter"/>
</dbReference>
<evidence type="ECO:0000256" key="4">
    <source>
        <dbReference type="SAM" id="SignalP"/>
    </source>
</evidence>
<dbReference type="SUPFAM" id="SSF54117">
    <property type="entry name" value="Interleukin 8-like chemokines"/>
    <property type="match status" value="1"/>
</dbReference>
<protein>
    <submittedName>
        <fullName evidence="6">CCL5 protein</fullName>
    </submittedName>
</protein>
<dbReference type="GO" id="GO:0008009">
    <property type="term" value="F:chemokine activity"/>
    <property type="evidence" value="ECO:0007669"/>
    <property type="project" value="InterPro"/>
</dbReference>
<dbReference type="GO" id="GO:0005615">
    <property type="term" value="C:extracellular space"/>
    <property type="evidence" value="ECO:0007669"/>
    <property type="project" value="UniProtKB-KW"/>
</dbReference>